<keyword evidence="4" id="KW-1185">Reference proteome</keyword>
<protein>
    <submittedName>
        <fullName evidence="3">9128_t:CDS:1</fullName>
    </submittedName>
</protein>
<comment type="caution">
    <text evidence="3">The sequence shown here is derived from an EMBL/GenBank/DDBJ whole genome shotgun (WGS) entry which is preliminary data.</text>
</comment>
<gene>
    <name evidence="3" type="ORF">RFULGI_LOCUS3139</name>
</gene>
<dbReference type="AlphaFoldDB" id="A0A9N9A4C6"/>
<evidence type="ECO:0000313" key="3">
    <source>
        <dbReference type="EMBL" id="CAG8516362.1"/>
    </source>
</evidence>
<dbReference type="Gene3D" id="3.40.50.280">
    <property type="entry name" value="Cobalamin-binding domain"/>
    <property type="match status" value="1"/>
</dbReference>
<dbReference type="InterPro" id="IPR050554">
    <property type="entry name" value="Met_Synthase/Corrinoid"/>
</dbReference>
<keyword evidence="1" id="KW-0479">Metal-binding</keyword>
<evidence type="ECO:0000256" key="1">
    <source>
        <dbReference type="ARBA" id="ARBA00022723"/>
    </source>
</evidence>
<keyword evidence="2" id="KW-0170">Cobalt</keyword>
<accession>A0A9N9A4C6</accession>
<dbReference type="GO" id="GO:0008705">
    <property type="term" value="F:methionine synthase activity"/>
    <property type="evidence" value="ECO:0007669"/>
    <property type="project" value="TreeGrafter"/>
</dbReference>
<organism evidence="3 4">
    <name type="scientific">Racocetra fulgida</name>
    <dbReference type="NCBI Taxonomy" id="60492"/>
    <lineage>
        <taxon>Eukaryota</taxon>
        <taxon>Fungi</taxon>
        <taxon>Fungi incertae sedis</taxon>
        <taxon>Mucoromycota</taxon>
        <taxon>Glomeromycotina</taxon>
        <taxon>Glomeromycetes</taxon>
        <taxon>Diversisporales</taxon>
        <taxon>Gigasporaceae</taxon>
        <taxon>Racocetra</taxon>
    </lineage>
</organism>
<dbReference type="Proteomes" id="UP000789396">
    <property type="component" value="Unassembled WGS sequence"/>
</dbReference>
<reference evidence="3" key="1">
    <citation type="submission" date="2021-06" db="EMBL/GenBank/DDBJ databases">
        <authorList>
            <person name="Kallberg Y."/>
            <person name="Tangrot J."/>
            <person name="Rosling A."/>
        </authorList>
    </citation>
    <scope>NUCLEOTIDE SEQUENCE</scope>
    <source>
        <strain evidence="3">IN212</strain>
    </source>
</reference>
<dbReference type="GO" id="GO:0046872">
    <property type="term" value="F:metal ion binding"/>
    <property type="evidence" value="ECO:0007669"/>
    <property type="project" value="UniProtKB-KW"/>
</dbReference>
<dbReference type="EMBL" id="CAJVPZ010002611">
    <property type="protein sequence ID" value="CAG8516362.1"/>
    <property type="molecule type" value="Genomic_DNA"/>
</dbReference>
<dbReference type="PANTHER" id="PTHR45833:SF1">
    <property type="entry name" value="METHIONINE SYNTHASE"/>
    <property type="match status" value="1"/>
</dbReference>
<proteinExistence type="predicted"/>
<dbReference type="GO" id="GO:0005829">
    <property type="term" value="C:cytosol"/>
    <property type="evidence" value="ECO:0007669"/>
    <property type="project" value="TreeGrafter"/>
</dbReference>
<name>A0A9N9A4C6_9GLOM</name>
<sequence>MNVTDSIIDWCYNIQGSYSCKISPRYTQPTIQVLDASSSVVVVSSLLDAKLKDDFWEDIAEEYEEIRKDHYSSLKEKRHLPLKAAI</sequence>
<dbReference type="GO" id="GO:0046653">
    <property type="term" value="P:tetrahydrofolate metabolic process"/>
    <property type="evidence" value="ECO:0007669"/>
    <property type="project" value="TreeGrafter"/>
</dbReference>
<dbReference type="GO" id="GO:0050667">
    <property type="term" value="P:homocysteine metabolic process"/>
    <property type="evidence" value="ECO:0007669"/>
    <property type="project" value="TreeGrafter"/>
</dbReference>
<evidence type="ECO:0000313" key="4">
    <source>
        <dbReference type="Proteomes" id="UP000789396"/>
    </source>
</evidence>
<dbReference type="PANTHER" id="PTHR45833">
    <property type="entry name" value="METHIONINE SYNTHASE"/>
    <property type="match status" value="1"/>
</dbReference>
<evidence type="ECO:0000256" key="2">
    <source>
        <dbReference type="ARBA" id="ARBA00023285"/>
    </source>
</evidence>